<evidence type="ECO:0000313" key="7">
    <source>
        <dbReference type="Proteomes" id="UP000002286"/>
    </source>
</evidence>
<dbReference type="Gene3D" id="3.40.1390.30">
    <property type="entry name" value="NIF3 (NGG1p interacting factor 3)-like"/>
    <property type="match status" value="2"/>
</dbReference>
<feature type="binding site" evidence="5">
    <location>
        <position position="122"/>
    </location>
    <ligand>
        <name>a divalent metal cation</name>
        <dbReference type="ChEBI" id="CHEBI:60240"/>
        <label>1</label>
    </ligand>
</feature>
<comment type="similarity">
    <text evidence="1">Belongs to the GTP cyclohydrolase I type 2/NIF3 family.</text>
</comment>
<proteinExistence type="inferred from homology"/>
<dbReference type="KEGG" id="nmc:NMC2035"/>
<feature type="binding site" evidence="5">
    <location>
        <position position="84"/>
    </location>
    <ligand>
        <name>a divalent metal cation</name>
        <dbReference type="ChEBI" id="CHEBI:60240"/>
        <label>1</label>
    </ligand>
</feature>
<dbReference type="PANTHER" id="PTHR13799:SF14">
    <property type="entry name" value="GTP CYCLOHYDROLASE 1 TYPE 2 HOMOLOG"/>
    <property type="match status" value="1"/>
</dbReference>
<evidence type="ECO:0000256" key="2">
    <source>
        <dbReference type="ARBA" id="ARBA00011643"/>
    </source>
</evidence>
<dbReference type="HOGENOM" id="CLU_037423_3_0_4"/>
<gene>
    <name evidence="6" type="ordered locus">NMC2035</name>
</gene>
<evidence type="ECO:0000313" key="6">
    <source>
        <dbReference type="EMBL" id="CAM11190.1"/>
    </source>
</evidence>
<dbReference type="GO" id="GO:0046872">
    <property type="term" value="F:metal ion binding"/>
    <property type="evidence" value="ECO:0007669"/>
    <property type="project" value="UniProtKB-KW"/>
</dbReference>
<dbReference type="EMBL" id="AM421808">
    <property type="protein sequence ID" value="CAM11190.1"/>
    <property type="molecule type" value="Genomic_DNA"/>
</dbReference>
<dbReference type="SUPFAM" id="SSF102705">
    <property type="entry name" value="NIF3 (NGG1p interacting factor 3)-like"/>
    <property type="match status" value="1"/>
</dbReference>
<comment type="subunit">
    <text evidence="2">Homohexamer.</text>
</comment>
<name>A1KWD3_NEIMF</name>
<dbReference type="FunFam" id="3.40.1390.30:FF:000002">
    <property type="entry name" value="Nif3-like dinuclear metal center protein"/>
    <property type="match status" value="1"/>
</dbReference>
<dbReference type="InterPro" id="IPR036069">
    <property type="entry name" value="DUF34/NIF3_sf"/>
</dbReference>
<evidence type="ECO:0000256" key="1">
    <source>
        <dbReference type="ARBA" id="ARBA00006964"/>
    </source>
</evidence>
<evidence type="ECO:0000256" key="4">
    <source>
        <dbReference type="ARBA" id="ARBA00022723"/>
    </source>
</evidence>
<dbReference type="InterPro" id="IPR002678">
    <property type="entry name" value="DUF34/NIF3"/>
</dbReference>
<sequence>MNSRHFAIRMPACLKRLGKKMVLRRDFLTWCNETLQTALFKDYAPNGLQVEGREYIGKIVTSVTASRAAIDFAVEQKADLLLVHHGMFWKNELPTVTGWKKERIAALLRHDINMAGYHLPLDAHPTLGNNAQLADRLGFATEKRFGEQNLLNSGSLKQAKTLGALAAHIETVLQRKPVVIGKPEREIRRVAWCSGGAQGFFQTAIDEGVDLYLTGEISEAQYHLANETGTAFISAGHHATERYGVRALAESAAEVFGLEVCHFDENNPA</sequence>
<dbReference type="Pfam" id="PF01784">
    <property type="entry name" value="DUF34_NIF3"/>
    <property type="match status" value="1"/>
</dbReference>
<accession>A1KWD3</accession>
<feature type="binding site" evidence="5">
    <location>
        <position position="237"/>
    </location>
    <ligand>
        <name>a divalent metal cation</name>
        <dbReference type="ChEBI" id="CHEBI:60240"/>
        <label>1</label>
    </ligand>
</feature>
<dbReference type="PANTHER" id="PTHR13799">
    <property type="entry name" value="NGG1 INTERACTING FACTOR 3"/>
    <property type="match status" value="1"/>
</dbReference>
<dbReference type="AlphaFoldDB" id="A1KWD3"/>
<reference evidence="6 7" key="1">
    <citation type="journal article" date="2007" name="PLoS Genet.">
        <title>Meningococcal genetic variation mechanisms viewed through comparative analysis of serogroup C strain FAM18.</title>
        <authorList>
            <person name="Bentley S.D."/>
            <person name="Vernikos G.S."/>
            <person name="Snyder L.A.S."/>
            <person name="Churcher C."/>
            <person name="Arrowsmith C."/>
            <person name="Chillingworth T."/>
            <person name="Cronin A."/>
            <person name="Davis P.H."/>
            <person name="Holroyd N.E."/>
            <person name="Jagels K."/>
            <person name="Maddison M."/>
            <person name="Moule S."/>
            <person name="Rabbinowitsch E."/>
            <person name="Sharp S."/>
            <person name="Unwin L."/>
            <person name="Whitehead S."/>
            <person name="Quail M.A."/>
            <person name="Achtman M."/>
            <person name="Barrell B."/>
            <person name="Saunders N.J."/>
            <person name="Parkhill J."/>
        </authorList>
    </citation>
    <scope>NUCLEOTIDE SEQUENCE [LARGE SCALE GENOMIC DNA]</scope>
    <source>
        <strain evidence="7">ATCC 700532 / DSM 15464 / FAM18</strain>
    </source>
</reference>
<organism evidence="6 7">
    <name type="scientific">Neisseria meningitidis serogroup C / serotype 2a (strain ATCC 700532 / DSM 15464 / FAM18)</name>
    <dbReference type="NCBI Taxonomy" id="272831"/>
    <lineage>
        <taxon>Bacteria</taxon>
        <taxon>Pseudomonadati</taxon>
        <taxon>Pseudomonadota</taxon>
        <taxon>Betaproteobacteria</taxon>
        <taxon>Neisseriales</taxon>
        <taxon>Neisseriaceae</taxon>
        <taxon>Neisseria</taxon>
    </lineage>
</organism>
<evidence type="ECO:0000256" key="5">
    <source>
        <dbReference type="PIRSR" id="PIRSR602678-1"/>
    </source>
</evidence>
<dbReference type="Proteomes" id="UP000002286">
    <property type="component" value="Chromosome"/>
</dbReference>
<dbReference type="GO" id="GO:0005737">
    <property type="term" value="C:cytoplasm"/>
    <property type="evidence" value="ECO:0007669"/>
    <property type="project" value="TreeGrafter"/>
</dbReference>
<feature type="binding site" evidence="5">
    <location>
        <position position="241"/>
    </location>
    <ligand>
        <name>a divalent metal cation</name>
        <dbReference type="ChEBI" id="CHEBI:60240"/>
        <label>1</label>
    </ligand>
</feature>
<keyword evidence="4 5" id="KW-0479">Metal-binding</keyword>
<evidence type="ECO:0000256" key="3">
    <source>
        <dbReference type="ARBA" id="ARBA00022112"/>
    </source>
</evidence>
<protein>
    <recommendedName>
        <fullName evidence="3">GTP cyclohydrolase 1 type 2 homolog</fullName>
    </recommendedName>
</protein>
<dbReference type="NCBIfam" id="TIGR00486">
    <property type="entry name" value="YbgI_SA1388"/>
    <property type="match status" value="1"/>
</dbReference>
<feature type="binding site" evidence="5">
    <location>
        <position position="85"/>
    </location>
    <ligand>
        <name>a divalent metal cation</name>
        <dbReference type="ChEBI" id="CHEBI:60240"/>
        <label>1</label>
    </ligand>
</feature>